<evidence type="ECO:0000313" key="2">
    <source>
        <dbReference type="WBParaSite" id="nRc.2.0.1.t09291-RA"/>
    </source>
</evidence>
<sequence>MGKNRAIHVLIYRQEFPDVALYRLYPKIYNDETTGIFQILFNIIRARSRSSPEAVLNDDNILISGRSLKDLLPNETDKILSISSRGSKFKLYHVLMLFGKDGGQNFWPCLD</sequence>
<dbReference type="AlphaFoldDB" id="A0A915I6A2"/>
<organism evidence="1 2">
    <name type="scientific">Romanomermis culicivorax</name>
    <name type="common">Nematode worm</name>
    <dbReference type="NCBI Taxonomy" id="13658"/>
    <lineage>
        <taxon>Eukaryota</taxon>
        <taxon>Metazoa</taxon>
        <taxon>Ecdysozoa</taxon>
        <taxon>Nematoda</taxon>
        <taxon>Enoplea</taxon>
        <taxon>Dorylaimia</taxon>
        <taxon>Mermithida</taxon>
        <taxon>Mermithoidea</taxon>
        <taxon>Mermithidae</taxon>
        <taxon>Romanomermis</taxon>
    </lineage>
</organism>
<accession>A0A915I6A2</accession>
<dbReference type="Proteomes" id="UP000887565">
    <property type="component" value="Unplaced"/>
</dbReference>
<name>A0A915I6A2_ROMCU</name>
<protein>
    <submittedName>
        <fullName evidence="2">Uncharacterized protein</fullName>
    </submittedName>
</protein>
<evidence type="ECO:0000313" key="1">
    <source>
        <dbReference type="Proteomes" id="UP000887565"/>
    </source>
</evidence>
<dbReference type="WBParaSite" id="nRc.2.0.1.t09291-RA">
    <property type="protein sequence ID" value="nRc.2.0.1.t09291-RA"/>
    <property type="gene ID" value="nRc.2.0.1.g09291"/>
</dbReference>
<proteinExistence type="predicted"/>
<keyword evidence="1" id="KW-1185">Reference proteome</keyword>
<reference evidence="2" key="1">
    <citation type="submission" date="2022-11" db="UniProtKB">
        <authorList>
            <consortium name="WormBaseParasite"/>
        </authorList>
    </citation>
    <scope>IDENTIFICATION</scope>
</reference>